<dbReference type="RefSeq" id="WP_139230750.1">
    <property type="nucleotide sequence ID" value="NZ_FOMT01000001.1"/>
</dbReference>
<keyword evidence="1" id="KW-1133">Transmembrane helix</keyword>
<accession>A0A1I1UYD5</accession>
<protein>
    <submittedName>
        <fullName evidence="2">Uncharacterized protein</fullName>
    </submittedName>
</protein>
<proteinExistence type="predicted"/>
<keyword evidence="1" id="KW-0812">Transmembrane</keyword>
<keyword evidence="1" id="KW-0472">Membrane</keyword>
<sequence>MIEWALLILLIGYSILIINPFSDMYQFNKDIHKAKREGIYFDADAKFQPYFGTSVRLDRVVYNQKELLVYMSGKAFGPNSKLPNRIQVKTDKGTILQSSGGGSSTNIFRARGIYDFKDVPADIQSITVYNEAYSESFSFQIDFKWGMSTFGAYRHYYYIGQVHDSRVAHVNVIWHDRYEQNAYLIDGVYQVARAIKRSSDDGQSPVSKTRMIAYDKKGTKLYELTPEQGEIKKTK</sequence>
<name>A0A1I1UYD5_9BACL</name>
<evidence type="ECO:0000256" key="1">
    <source>
        <dbReference type="SAM" id="Phobius"/>
    </source>
</evidence>
<keyword evidence="3" id="KW-1185">Reference proteome</keyword>
<organism evidence="2 3">
    <name type="scientific">Paenibacillus catalpae</name>
    <dbReference type="NCBI Taxonomy" id="1045775"/>
    <lineage>
        <taxon>Bacteria</taxon>
        <taxon>Bacillati</taxon>
        <taxon>Bacillota</taxon>
        <taxon>Bacilli</taxon>
        <taxon>Bacillales</taxon>
        <taxon>Paenibacillaceae</taxon>
        <taxon>Paenibacillus</taxon>
    </lineage>
</organism>
<dbReference type="AlphaFoldDB" id="A0A1I1UYD5"/>
<reference evidence="3" key="1">
    <citation type="submission" date="2016-10" db="EMBL/GenBank/DDBJ databases">
        <authorList>
            <person name="Varghese N."/>
            <person name="Submissions S."/>
        </authorList>
    </citation>
    <scope>NUCLEOTIDE SEQUENCE [LARGE SCALE GENOMIC DNA]</scope>
    <source>
        <strain evidence="3">CGMCC 1.10784</strain>
    </source>
</reference>
<evidence type="ECO:0000313" key="2">
    <source>
        <dbReference type="EMBL" id="SFD73030.1"/>
    </source>
</evidence>
<evidence type="ECO:0000313" key="3">
    <source>
        <dbReference type="Proteomes" id="UP000198855"/>
    </source>
</evidence>
<dbReference type="OrthoDB" id="2620707at2"/>
<gene>
    <name evidence="2" type="ORF">SAMN05216378_1177</name>
</gene>
<dbReference type="EMBL" id="FOMT01000001">
    <property type="protein sequence ID" value="SFD73030.1"/>
    <property type="molecule type" value="Genomic_DNA"/>
</dbReference>
<dbReference type="Proteomes" id="UP000198855">
    <property type="component" value="Unassembled WGS sequence"/>
</dbReference>
<feature type="transmembrane region" description="Helical" evidence="1">
    <location>
        <begin position="6"/>
        <end position="25"/>
    </location>
</feature>